<dbReference type="PROSITE" id="PS50995">
    <property type="entry name" value="HTH_MARR_2"/>
    <property type="match status" value="1"/>
</dbReference>
<dbReference type="GO" id="GO:0003700">
    <property type="term" value="F:DNA-binding transcription factor activity"/>
    <property type="evidence" value="ECO:0007669"/>
    <property type="project" value="InterPro"/>
</dbReference>
<protein>
    <submittedName>
        <fullName evidence="2">Winged helix-turn-helix transcriptional regulator</fullName>
    </submittedName>
</protein>
<dbReference type="SUPFAM" id="SSF46785">
    <property type="entry name" value="Winged helix' DNA-binding domain"/>
    <property type="match status" value="1"/>
</dbReference>
<dbReference type="InterPro" id="IPR039422">
    <property type="entry name" value="MarR/SlyA-like"/>
</dbReference>
<keyword evidence="3" id="KW-1185">Reference proteome</keyword>
<accession>A0A940MDQ0</accession>
<organism evidence="2 3">
    <name type="scientific">Streptomyces montanisoli</name>
    <dbReference type="NCBI Taxonomy" id="2798581"/>
    <lineage>
        <taxon>Bacteria</taxon>
        <taxon>Bacillati</taxon>
        <taxon>Actinomycetota</taxon>
        <taxon>Actinomycetes</taxon>
        <taxon>Kitasatosporales</taxon>
        <taxon>Streptomycetaceae</taxon>
        <taxon>Streptomyces</taxon>
    </lineage>
</organism>
<gene>
    <name evidence="2" type="ORF">JFN87_06835</name>
</gene>
<dbReference type="Pfam" id="PF12802">
    <property type="entry name" value="MarR_2"/>
    <property type="match status" value="1"/>
</dbReference>
<evidence type="ECO:0000313" key="3">
    <source>
        <dbReference type="Proteomes" id="UP000670475"/>
    </source>
</evidence>
<dbReference type="Gene3D" id="1.10.10.10">
    <property type="entry name" value="Winged helix-like DNA-binding domain superfamily/Winged helix DNA-binding domain"/>
    <property type="match status" value="1"/>
</dbReference>
<dbReference type="AlphaFoldDB" id="A0A940MDQ0"/>
<dbReference type="RefSeq" id="WP_209338988.1">
    <property type="nucleotide sequence ID" value="NZ_JAGIQL010000017.1"/>
</dbReference>
<dbReference type="InterPro" id="IPR000835">
    <property type="entry name" value="HTH_MarR-typ"/>
</dbReference>
<dbReference type="Proteomes" id="UP000670475">
    <property type="component" value="Unassembled WGS sequence"/>
</dbReference>
<sequence length="146" mass="15871">MSNEEHSGANPPLLSLLQRGARWFSDELLERLDAAGVDPITPAHAAVLAHLDRGSSMSIAELARRAGVTRQTMHRAVTQLLREGLLASTPGPGFPRSTLIELTDAGCRRRDVASGILHDLEQVLASRLGHAELAELRDSLTRAWPR</sequence>
<comment type="caution">
    <text evidence="2">The sequence shown here is derived from an EMBL/GenBank/DDBJ whole genome shotgun (WGS) entry which is preliminary data.</text>
</comment>
<reference evidence="2" key="1">
    <citation type="submission" date="2021-03" db="EMBL/GenBank/DDBJ databases">
        <title>Whole genome sequence of Streptomyces bomunensis MMS17-BM035.</title>
        <authorList>
            <person name="Lee J.H."/>
        </authorList>
    </citation>
    <scope>NUCLEOTIDE SEQUENCE</scope>
    <source>
        <strain evidence="2">MMS17-BM035</strain>
    </source>
</reference>
<dbReference type="InterPro" id="IPR036388">
    <property type="entry name" value="WH-like_DNA-bd_sf"/>
</dbReference>
<dbReference type="EMBL" id="JAGIQL010000017">
    <property type="protein sequence ID" value="MBP0457216.1"/>
    <property type="molecule type" value="Genomic_DNA"/>
</dbReference>
<proteinExistence type="predicted"/>
<evidence type="ECO:0000313" key="2">
    <source>
        <dbReference type="EMBL" id="MBP0457216.1"/>
    </source>
</evidence>
<feature type="domain" description="HTH marR-type" evidence="1">
    <location>
        <begin position="10"/>
        <end position="145"/>
    </location>
</feature>
<dbReference type="PANTHER" id="PTHR33164">
    <property type="entry name" value="TRANSCRIPTIONAL REGULATOR, MARR FAMILY"/>
    <property type="match status" value="1"/>
</dbReference>
<dbReference type="InterPro" id="IPR036390">
    <property type="entry name" value="WH_DNA-bd_sf"/>
</dbReference>
<name>A0A940MDQ0_9ACTN</name>
<dbReference type="SMART" id="SM00347">
    <property type="entry name" value="HTH_MARR"/>
    <property type="match status" value="1"/>
</dbReference>
<dbReference type="GO" id="GO:0006950">
    <property type="term" value="P:response to stress"/>
    <property type="evidence" value="ECO:0007669"/>
    <property type="project" value="TreeGrafter"/>
</dbReference>
<dbReference type="PANTHER" id="PTHR33164:SF99">
    <property type="entry name" value="MARR FAMILY REGULATORY PROTEIN"/>
    <property type="match status" value="1"/>
</dbReference>
<evidence type="ECO:0000259" key="1">
    <source>
        <dbReference type="PROSITE" id="PS50995"/>
    </source>
</evidence>